<dbReference type="PANTHER" id="PTHR46018:SF4">
    <property type="entry name" value="METALLO-HYDROLASE YHFI-RELATED"/>
    <property type="match status" value="1"/>
</dbReference>
<dbReference type="GO" id="GO:0042781">
    <property type="term" value="F:3'-tRNA processing endoribonuclease activity"/>
    <property type="evidence" value="ECO:0007669"/>
    <property type="project" value="TreeGrafter"/>
</dbReference>
<evidence type="ECO:0000313" key="4">
    <source>
        <dbReference type="Proteomes" id="UP000010716"/>
    </source>
</evidence>
<dbReference type="RefSeq" id="WP_007505957.1">
    <property type="nucleotide sequence ID" value="NZ_AFCE01000159.1"/>
</dbReference>
<dbReference type="eggNOG" id="COG1234">
    <property type="taxonomic scope" value="Bacteria"/>
</dbReference>
<evidence type="ECO:0000259" key="2">
    <source>
        <dbReference type="SMART" id="SM00849"/>
    </source>
</evidence>
<dbReference type="Pfam" id="PF12706">
    <property type="entry name" value="Lactamase_B_2"/>
    <property type="match status" value="1"/>
</dbReference>
<dbReference type="PANTHER" id="PTHR46018">
    <property type="entry name" value="ZINC PHOSPHODIESTERASE ELAC PROTEIN 1"/>
    <property type="match status" value="1"/>
</dbReference>
<dbReference type="SMART" id="SM00849">
    <property type="entry name" value="Lactamase_B"/>
    <property type="match status" value="1"/>
</dbReference>
<dbReference type="CDD" id="cd07716">
    <property type="entry name" value="RNaseZ_short-form-like_MBL-fold"/>
    <property type="match status" value="1"/>
</dbReference>
<evidence type="ECO:0000256" key="1">
    <source>
        <dbReference type="ARBA" id="ARBA00022833"/>
    </source>
</evidence>
<comment type="caution">
    <text evidence="3">The sequence shown here is derived from an EMBL/GenBank/DDBJ whole genome shotgun (WGS) entry which is preliminary data.</text>
</comment>
<dbReference type="InterPro" id="IPR036866">
    <property type="entry name" value="RibonucZ/Hydroxyglut_hydro"/>
</dbReference>
<proteinExistence type="predicted"/>
<dbReference type="InterPro" id="IPR001279">
    <property type="entry name" value="Metallo-B-lactamas"/>
</dbReference>
<dbReference type="Gene3D" id="3.60.15.10">
    <property type="entry name" value="Ribonuclease Z/Hydroxyacylglutathione hydrolase-like"/>
    <property type="match status" value="1"/>
</dbReference>
<dbReference type="EMBL" id="AFCE01000159">
    <property type="protein sequence ID" value="EGL81907.1"/>
    <property type="molecule type" value="Genomic_DNA"/>
</dbReference>
<evidence type="ECO:0000313" key="3">
    <source>
        <dbReference type="EMBL" id="EGL81907.1"/>
    </source>
</evidence>
<keyword evidence="1" id="KW-0862">Zinc</keyword>
<accession>F5L9Q8</accession>
<name>F5L9Q8_CALTT</name>
<dbReference type="Proteomes" id="UP000010716">
    <property type="component" value="Unassembled WGS sequence"/>
</dbReference>
<gene>
    <name evidence="3" type="ORF">CathTA2_2563</name>
</gene>
<organism evidence="3 4">
    <name type="scientific">Caldalkalibacillus thermarum (strain TA2.A1)</name>
    <dbReference type="NCBI Taxonomy" id="986075"/>
    <lineage>
        <taxon>Bacteria</taxon>
        <taxon>Bacillati</taxon>
        <taxon>Bacillota</taxon>
        <taxon>Bacilli</taxon>
        <taxon>Bacillales</taxon>
        <taxon>Bacillaceae</taxon>
        <taxon>Caldalkalibacillus</taxon>
    </lineage>
</organism>
<protein>
    <recommendedName>
        <fullName evidence="2">Metallo-beta-lactamase domain-containing protein</fullName>
    </recommendedName>
</protein>
<dbReference type="SUPFAM" id="SSF56281">
    <property type="entry name" value="Metallo-hydrolase/oxidoreductase"/>
    <property type="match status" value="1"/>
</dbReference>
<reference evidence="3 4" key="1">
    <citation type="journal article" date="2011" name="J. Bacteriol.">
        <title>Draft genome sequence of the thermoalkaliphilic Caldalkalibacillus thermarum strain TA2.A1.</title>
        <authorList>
            <person name="Kalamorz F."/>
            <person name="Keis S."/>
            <person name="McMillan D.G."/>
            <person name="Olsson K."/>
            <person name="Stanton J.A."/>
            <person name="Stockwell P."/>
            <person name="Black M.A."/>
            <person name="Klingeman D.M."/>
            <person name="Land M.L."/>
            <person name="Han C.S."/>
            <person name="Martin S.L."/>
            <person name="Becher S.A."/>
            <person name="Peddie C.J."/>
            <person name="Morgan H.W."/>
            <person name="Matthies D."/>
            <person name="Preiss L."/>
            <person name="Meier T."/>
            <person name="Brown S.D."/>
            <person name="Cook G.M."/>
        </authorList>
    </citation>
    <scope>NUCLEOTIDE SEQUENCE [LARGE SCALE GENOMIC DNA]</scope>
    <source>
        <strain evidence="3 4">TA2.A1</strain>
    </source>
</reference>
<dbReference type="AlphaFoldDB" id="F5L9Q8"/>
<sequence length="246" mass="27108">MKLTVIGCYSPFPAPGQATPGYLFEDGSGTRILFECGSGVASHIQPWIHPAQVDAIILSHYHHDHVADVGIFQYAAYMSLLKGFRSHSLVIYGPSLPEVKARCRAYKDVSVAVDIAQGEELELGRSRFRFFQTDHQGPCFGWSVTDGQFCLVYGADSGPDTDWSQLPSQPDVLILEASFLEENKRTGIKHLSAKEAAVVAERLHAKHLVLTHFYPTVDPQQYVEEAQSFFTGTITAAYKGLSLSLS</sequence>
<dbReference type="OrthoDB" id="9794898at2"/>
<feature type="domain" description="Metallo-beta-lactamase" evidence="2">
    <location>
        <begin position="18"/>
        <end position="207"/>
    </location>
</feature>